<evidence type="ECO:0000256" key="1">
    <source>
        <dbReference type="ARBA" id="ARBA00006525"/>
    </source>
</evidence>
<dbReference type="AlphaFoldDB" id="A0A1G7W8F3"/>
<dbReference type="PANTHER" id="PTHR43022">
    <property type="entry name" value="PROTEIN SMF"/>
    <property type="match status" value="1"/>
</dbReference>
<sequence length="364" mass="38286">MVPDLALAGWLRLTHVPGIGGETQRRLLRAFGGPDKIFSADPGALANTIGPERARRLLETDTTSAIQAALAWGSESDHAIVTLGSPEYPAALLEIPDPPTVLYVNGRVELLRRAAISVVGSRNPTPQGAANASRFAAALAQSGLAVVSGLAHGIDAAAHRGVLETEGDTIAVIGTGIDRIYPAAHRDLAREIVRRGCIVSEFPLGTPAIAGNFPRRNRLISGLSLGTLVVEAAVDSGSLITARLAAEQGREVFAIPGSIHSPLSRGSHALIKQGAKLVETVQDILDELNYDTPVGPALTDTPQNHPVQSDTVLEHLGFDPCSIDTLAARTQLPIDTLSTRLLQLELEGRLSCLPGGFVQRLCAQ</sequence>
<proteinExistence type="inferred from homology"/>
<dbReference type="Gene3D" id="1.10.10.10">
    <property type="entry name" value="Winged helix-like DNA-binding domain superfamily/Winged helix DNA-binding domain"/>
    <property type="match status" value="1"/>
</dbReference>
<feature type="domain" description="DprA winged helix" evidence="3">
    <location>
        <begin position="300"/>
        <end position="356"/>
    </location>
</feature>
<evidence type="ECO:0000313" key="4">
    <source>
        <dbReference type="EMBL" id="SDG68218.1"/>
    </source>
</evidence>
<keyword evidence="5" id="KW-1185">Reference proteome</keyword>
<dbReference type="STRING" id="83767.SAMN05660652_00441"/>
<dbReference type="InterPro" id="IPR057666">
    <property type="entry name" value="DrpA_SLOG"/>
</dbReference>
<dbReference type="InterPro" id="IPR010994">
    <property type="entry name" value="RuvA_2-like"/>
</dbReference>
<evidence type="ECO:0000259" key="2">
    <source>
        <dbReference type="Pfam" id="PF02481"/>
    </source>
</evidence>
<dbReference type="InterPro" id="IPR036388">
    <property type="entry name" value="WH-like_DNA-bd_sf"/>
</dbReference>
<dbReference type="SUPFAM" id="SSF102405">
    <property type="entry name" value="MCP/YpsA-like"/>
    <property type="match status" value="1"/>
</dbReference>
<dbReference type="Pfam" id="PF02481">
    <property type="entry name" value="DNA_processg_A"/>
    <property type="match status" value="1"/>
</dbReference>
<dbReference type="Pfam" id="PF17782">
    <property type="entry name" value="WHD_DprA"/>
    <property type="match status" value="1"/>
</dbReference>
<dbReference type="Pfam" id="PF14520">
    <property type="entry name" value="HHH_5"/>
    <property type="match status" value="1"/>
</dbReference>
<dbReference type="OrthoDB" id="9785707at2"/>
<dbReference type="SUPFAM" id="SSF47781">
    <property type="entry name" value="RuvA domain 2-like"/>
    <property type="match status" value="1"/>
</dbReference>
<feature type="domain" description="Smf/DprA SLOG" evidence="2">
    <location>
        <begin position="80"/>
        <end position="288"/>
    </location>
</feature>
<dbReference type="Proteomes" id="UP000198607">
    <property type="component" value="Unassembled WGS sequence"/>
</dbReference>
<gene>
    <name evidence="4" type="ORF">SAMN05660652_00441</name>
</gene>
<dbReference type="RefSeq" id="WP_091932628.1">
    <property type="nucleotide sequence ID" value="NZ_FNCY01000001.1"/>
</dbReference>
<evidence type="ECO:0000313" key="5">
    <source>
        <dbReference type="Proteomes" id="UP000198607"/>
    </source>
</evidence>
<dbReference type="EMBL" id="FNCY01000001">
    <property type="protein sequence ID" value="SDG68218.1"/>
    <property type="molecule type" value="Genomic_DNA"/>
</dbReference>
<dbReference type="InterPro" id="IPR003488">
    <property type="entry name" value="DprA"/>
</dbReference>
<protein>
    <submittedName>
        <fullName evidence="4">DNA processing protein</fullName>
    </submittedName>
</protein>
<evidence type="ECO:0000259" key="3">
    <source>
        <dbReference type="Pfam" id="PF17782"/>
    </source>
</evidence>
<dbReference type="PANTHER" id="PTHR43022:SF1">
    <property type="entry name" value="PROTEIN SMF"/>
    <property type="match status" value="1"/>
</dbReference>
<reference evidence="4 5" key="1">
    <citation type="submission" date="2016-10" db="EMBL/GenBank/DDBJ databases">
        <authorList>
            <person name="de Groot N.N."/>
        </authorList>
    </citation>
    <scope>NUCLEOTIDE SEQUENCE [LARGE SCALE GENOMIC DNA]</scope>
    <source>
        <strain evidence="4 5">DSM 5885</strain>
    </source>
</reference>
<dbReference type="GO" id="GO:0009294">
    <property type="term" value="P:DNA-mediated transformation"/>
    <property type="evidence" value="ECO:0007669"/>
    <property type="project" value="InterPro"/>
</dbReference>
<organism evidence="4 5">
    <name type="scientific">Propionivibrio dicarboxylicus</name>
    <dbReference type="NCBI Taxonomy" id="83767"/>
    <lineage>
        <taxon>Bacteria</taxon>
        <taxon>Pseudomonadati</taxon>
        <taxon>Pseudomonadota</taxon>
        <taxon>Betaproteobacteria</taxon>
        <taxon>Rhodocyclales</taxon>
        <taxon>Rhodocyclaceae</taxon>
        <taxon>Propionivibrio</taxon>
    </lineage>
</organism>
<dbReference type="InterPro" id="IPR041614">
    <property type="entry name" value="DprA_WH"/>
</dbReference>
<dbReference type="NCBIfam" id="TIGR00732">
    <property type="entry name" value="dprA"/>
    <property type="match status" value="1"/>
</dbReference>
<accession>A0A1G7W8F3</accession>
<comment type="similarity">
    <text evidence="1">Belongs to the DprA/Smf family.</text>
</comment>
<name>A0A1G7W8F3_9RHOO</name>
<dbReference type="Gene3D" id="3.40.50.450">
    <property type="match status" value="1"/>
</dbReference>